<feature type="compositionally biased region" description="Low complexity" evidence="1">
    <location>
        <begin position="158"/>
        <end position="167"/>
    </location>
</feature>
<protein>
    <submittedName>
        <fullName evidence="2">Uncharacterized protein</fullName>
    </submittedName>
</protein>
<dbReference type="PANTHER" id="PTHR13507:SF0">
    <property type="entry name" value="PRKR-INTERACTING PROTEIN 1"/>
    <property type="match status" value="1"/>
</dbReference>
<feature type="compositionally biased region" description="Low complexity" evidence="1">
    <location>
        <begin position="1"/>
        <end position="16"/>
    </location>
</feature>
<dbReference type="GO" id="GO:0019901">
    <property type="term" value="F:protein kinase binding"/>
    <property type="evidence" value="ECO:0007669"/>
    <property type="project" value="TreeGrafter"/>
</dbReference>
<feature type="compositionally biased region" description="Basic residues" evidence="1">
    <location>
        <begin position="133"/>
        <end position="150"/>
    </location>
</feature>
<dbReference type="GO" id="GO:0004860">
    <property type="term" value="F:protein kinase inhibitor activity"/>
    <property type="evidence" value="ECO:0007669"/>
    <property type="project" value="TreeGrafter"/>
</dbReference>
<accession>A0A553NUS0</accession>
<keyword evidence="3" id="KW-1185">Reference proteome</keyword>
<dbReference type="AlphaFoldDB" id="A0A553NUS0"/>
<name>A0A553NUS0_TIGCA</name>
<dbReference type="InterPro" id="IPR009548">
    <property type="entry name" value="Prkrip1"/>
</dbReference>
<sequence length="186" mass="20110">MSGDSRPSSATTAGPTAEPPARDESSGPRRGARTALDLQRAKLAKLMQDPAKPAFIPEVRKVKDPNKAAEFVYNVMGSSAGAGSGEFHVYRQIRRKESLRQAVIQGQKQSEDLNRAYHEQLRANELAAEARTAKKRQKRLKKKKNAKRGKPALPTPASDDSSSSQSESETHPDSPAQTPSPAKPAA</sequence>
<dbReference type="STRING" id="6832.A0A553NUS0"/>
<feature type="region of interest" description="Disordered" evidence="1">
    <location>
        <begin position="1"/>
        <end position="34"/>
    </location>
</feature>
<dbReference type="OrthoDB" id="10067079at2759"/>
<evidence type="ECO:0000256" key="1">
    <source>
        <dbReference type="SAM" id="MobiDB-lite"/>
    </source>
</evidence>
<proteinExistence type="predicted"/>
<organism evidence="2 3">
    <name type="scientific">Tigriopus californicus</name>
    <name type="common">Marine copepod</name>
    <dbReference type="NCBI Taxonomy" id="6832"/>
    <lineage>
        <taxon>Eukaryota</taxon>
        <taxon>Metazoa</taxon>
        <taxon>Ecdysozoa</taxon>
        <taxon>Arthropoda</taxon>
        <taxon>Crustacea</taxon>
        <taxon>Multicrustacea</taxon>
        <taxon>Hexanauplia</taxon>
        <taxon>Copepoda</taxon>
        <taxon>Harpacticoida</taxon>
        <taxon>Harpacticidae</taxon>
        <taxon>Tigriopus</taxon>
    </lineage>
</organism>
<reference evidence="2 3" key="1">
    <citation type="journal article" date="2018" name="Nat. Ecol. Evol.">
        <title>Genomic signatures of mitonuclear coevolution across populations of Tigriopus californicus.</title>
        <authorList>
            <person name="Barreto F.S."/>
            <person name="Watson E.T."/>
            <person name="Lima T.G."/>
            <person name="Willett C.S."/>
            <person name="Edmands S."/>
            <person name="Li W."/>
            <person name="Burton R.S."/>
        </authorList>
    </citation>
    <scope>NUCLEOTIDE SEQUENCE [LARGE SCALE GENOMIC DNA]</scope>
    <source>
        <strain evidence="2 3">San Diego</strain>
    </source>
</reference>
<evidence type="ECO:0000313" key="3">
    <source>
        <dbReference type="Proteomes" id="UP000318571"/>
    </source>
</evidence>
<dbReference type="OMA" id="ETPSFIM"/>
<gene>
    <name evidence="2" type="ORF">TCAL_05617</name>
</gene>
<dbReference type="PANTHER" id="PTHR13507">
    <property type="entry name" value="PRKR-INTERACTING PROTEIN 1"/>
    <property type="match status" value="1"/>
</dbReference>
<feature type="region of interest" description="Disordered" evidence="1">
    <location>
        <begin position="127"/>
        <end position="186"/>
    </location>
</feature>
<dbReference type="GO" id="GO:0003725">
    <property type="term" value="F:double-stranded RNA binding"/>
    <property type="evidence" value="ECO:0007669"/>
    <property type="project" value="InterPro"/>
</dbReference>
<dbReference type="Pfam" id="PF06658">
    <property type="entry name" value="DUF1168"/>
    <property type="match status" value="1"/>
</dbReference>
<dbReference type="Proteomes" id="UP000318571">
    <property type="component" value="Chromosome 1"/>
</dbReference>
<evidence type="ECO:0000313" key="2">
    <source>
        <dbReference type="EMBL" id="TRY69181.1"/>
    </source>
</evidence>
<dbReference type="EMBL" id="VCGU01000010">
    <property type="protein sequence ID" value="TRY69181.1"/>
    <property type="molecule type" value="Genomic_DNA"/>
</dbReference>
<dbReference type="GO" id="GO:0005730">
    <property type="term" value="C:nucleolus"/>
    <property type="evidence" value="ECO:0007669"/>
    <property type="project" value="TreeGrafter"/>
</dbReference>
<comment type="caution">
    <text evidence="2">The sequence shown here is derived from an EMBL/GenBank/DDBJ whole genome shotgun (WGS) entry which is preliminary data.</text>
</comment>